<dbReference type="STRING" id="50990.A0A4Y7PZ44"/>
<feature type="region of interest" description="Disordered" evidence="1">
    <location>
        <begin position="464"/>
        <end position="518"/>
    </location>
</feature>
<protein>
    <submittedName>
        <fullName evidence="2">Uncharacterized protein</fullName>
    </submittedName>
</protein>
<proteinExistence type="predicted"/>
<sequence length="1044" mass="114605">MDSECGRAPNSSPQADRSGMLISPPPEEVLRLAEGRAVRTSGSGSSAVAPKRKRLPPTPVAIRDTEEHQTNITPNPRLRKQPKHGQVVLGTSKIPNVQGETQNVATSSHSGYRRRASTPIPAYDPPAEHFTPPREVVCTPPAGSRQKQRRKKRASSKPPVEEDDKSMVRNKGLHIKTEPPVIDLSAPPPPASPSDDPILLSGPPQRQSSRNPQTPSPSRRAHLVDFEMDLEIAGNETIEVNSSPERFTQPVFDFDNNMSSTWSDSDDDDVAEEAEGEYTGKFTAFKVPIKADPPTSTTSRRMHQWGRPVSPHPLRPGSRRQSQGSPQTSSARLIDDDVFTDTEDGPYASRALSLNDRQMSCSPGNEDGVDNPGDGHSVDDQHDGLNSTDVVDTTGRRAQNPFDFHSIDTPTTSTFMAGDIMLVPKETAVPFGDLNNEHTHFEEHITKTTSARHPSPFLSDVVNEETEVSHDEENPEQAFNSADFHVPGDDDNDHHATLDTPREEIDADSDGSDDSGLEVPTEAGVVKIISNDPRAAARAAAILKQNDYDMIPHLALKRRRRQSIDSALRSIRRKDASDAGVSKSTRKSITNRRSTFGGVLGGKVYIPGSPAMTLPELLHEAELEVVSSSPKKLVTTTRDDEVTPSLFSPEDDDVSPTREAESTEREWTKKDWKALDQCFSDERLAVAVQRGAAEGTFAGVYDVELGDVVRRYIETMGGESVVEGMGVEWTLDKLMHRTKALRKRQEIGKGAPPTPDALRLFCVSPTPSDMFVPHFTPTPADRRLRVPRTLGKGPLLPAPEPVTMFVNKPPLPLSLMAPRYSHLLEEALTVQNEGDRQRSASPVDSVNSADESTEVRDTTPERQLANPVRVVPEPPTSAIKRSLNYITSWLRPSPRPSKPTAKRPTHPALPIPPPEILEKPRGPVATPARKPLPRLSHPKELVTLQHAPLPPKPSQIPRVKEPPKRLVELNHIPVPPSEERPRLVSVKRKSSTGSVKDLVKNFEEMEKSVVTKGERSGVPAQLRKVKSVSALGMGAERKAPAWRP</sequence>
<feature type="region of interest" description="Disordered" evidence="1">
    <location>
        <begin position="632"/>
        <end position="666"/>
    </location>
</feature>
<dbReference type="OrthoDB" id="3258279at2759"/>
<feature type="compositionally biased region" description="Polar residues" evidence="1">
    <location>
        <begin position="204"/>
        <end position="217"/>
    </location>
</feature>
<feature type="compositionally biased region" description="Basic and acidic residues" evidence="1">
    <location>
        <begin position="28"/>
        <end position="37"/>
    </location>
</feature>
<feature type="region of interest" description="Disordered" evidence="1">
    <location>
        <begin position="831"/>
        <end position="876"/>
    </location>
</feature>
<feature type="compositionally biased region" description="Polar residues" evidence="1">
    <location>
        <begin position="839"/>
        <end position="850"/>
    </location>
</feature>
<feature type="region of interest" description="Disordered" evidence="1">
    <location>
        <begin position="889"/>
        <end position="933"/>
    </location>
</feature>
<feature type="compositionally biased region" description="Polar residues" evidence="1">
    <location>
        <begin position="93"/>
        <end position="110"/>
    </location>
</feature>
<gene>
    <name evidence="2" type="ORF">BD410DRAFT_899871</name>
</gene>
<evidence type="ECO:0000256" key="1">
    <source>
        <dbReference type="SAM" id="MobiDB-lite"/>
    </source>
</evidence>
<dbReference type="AlphaFoldDB" id="A0A4Y7PZ44"/>
<feature type="compositionally biased region" description="Acidic residues" evidence="1">
    <location>
        <begin position="505"/>
        <end position="516"/>
    </location>
</feature>
<feature type="region of interest" description="Disordered" evidence="1">
    <location>
        <begin position="969"/>
        <end position="993"/>
    </location>
</feature>
<feature type="compositionally biased region" description="Basic residues" evidence="1">
    <location>
        <begin position="146"/>
        <end position="155"/>
    </location>
</feature>
<feature type="region of interest" description="Disordered" evidence="1">
    <location>
        <begin position="236"/>
        <end position="385"/>
    </location>
</feature>
<dbReference type="Proteomes" id="UP000294933">
    <property type="component" value="Unassembled WGS sequence"/>
</dbReference>
<keyword evidence="3" id="KW-1185">Reference proteome</keyword>
<feature type="compositionally biased region" description="Polar residues" evidence="1">
    <location>
        <begin position="319"/>
        <end position="331"/>
    </location>
</feature>
<dbReference type="EMBL" id="ML170192">
    <property type="protein sequence ID" value="TDL19889.1"/>
    <property type="molecule type" value="Genomic_DNA"/>
</dbReference>
<evidence type="ECO:0000313" key="2">
    <source>
        <dbReference type="EMBL" id="TDL19889.1"/>
    </source>
</evidence>
<organism evidence="2 3">
    <name type="scientific">Rickenella mellea</name>
    <dbReference type="NCBI Taxonomy" id="50990"/>
    <lineage>
        <taxon>Eukaryota</taxon>
        <taxon>Fungi</taxon>
        <taxon>Dikarya</taxon>
        <taxon>Basidiomycota</taxon>
        <taxon>Agaricomycotina</taxon>
        <taxon>Agaricomycetes</taxon>
        <taxon>Hymenochaetales</taxon>
        <taxon>Rickenellaceae</taxon>
        <taxon>Rickenella</taxon>
    </lineage>
</organism>
<feature type="region of interest" description="Disordered" evidence="1">
    <location>
        <begin position="1"/>
        <end position="222"/>
    </location>
</feature>
<evidence type="ECO:0000313" key="3">
    <source>
        <dbReference type="Proteomes" id="UP000294933"/>
    </source>
</evidence>
<feature type="compositionally biased region" description="Basic and acidic residues" evidence="1">
    <location>
        <begin position="486"/>
        <end position="504"/>
    </location>
</feature>
<accession>A0A4Y7PZ44</accession>
<reference evidence="2 3" key="1">
    <citation type="submission" date="2018-06" db="EMBL/GenBank/DDBJ databases">
        <title>A transcriptomic atlas of mushroom development highlights an independent origin of complex multicellularity.</title>
        <authorList>
            <consortium name="DOE Joint Genome Institute"/>
            <person name="Krizsan K."/>
            <person name="Almasi E."/>
            <person name="Merenyi Z."/>
            <person name="Sahu N."/>
            <person name="Viragh M."/>
            <person name="Koszo T."/>
            <person name="Mondo S."/>
            <person name="Kiss B."/>
            <person name="Balint B."/>
            <person name="Kues U."/>
            <person name="Barry K."/>
            <person name="Hegedus J.C."/>
            <person name="Henrissat B."/>
            <person name="Johnson J."/>
            <person name="Lipzen A."/>
            <person name="Ohm R."/>
            <person name="Nagy I."/>
            <person name="Pangilinan J."/>
            <person name="Yan J."/>
            <person name="Xiong Y."/>
            <person name="Grigoriev I.V."/>
            <person name="Hibbett D.S."/>
            <person name="Nagy L.G."/>
        </authorList>
    </citation>
    <scope>NUCLEOTIDE SEQUENCE [LARGE SCALE GENOMIC DNA]</scope>
    <source>
        <strain evidence="2 3">SZMC22713</strain>
    </source>
</reference>
<name>A0A4Y7PZ44_9AGAM</name>
<feature type="compositionally biased region" description="Basic and acidic residues" evidence="1">
    <location>
        <begin position="655"/>
        <end position="666"/>
    </location>
</feature>
<feature type="compositionally biased region" description="Acidic residues" evidence="1">
    <location>
        <begin position="264"/>
        <end position="276"/>
    </location>
</feature>
<dbReference type="VEuPathDB" id="FungiDB:BD410DRAFT_899871"/>